<dbReference type="OrthoDB" id="1898956at2759"/>
<dbReference type="Proteomes" id="UP001652600">
    <property type="component" value="Chromosome 8"/>
</dbReference>
<accession>A0A1S4E3S6</accession>
<dbReference type="GeneID" id="103500918"/>
<keyword evidence="1" id="KW-0472">Membrane</keyword>
<organism evidence="2 3">
    <name type="scientific">Cucumis melo</name>
    <name type="common">Muskmelon</name>
    <dbReference type="NCBI Taxonomy" id="3656"/>
    <lineage>
        <taxon>Eukaryota</taxon>
        <taxon>Viridiplantae</taxon>
        <taxon>Streptophyta</taxon>
        <taxon>Embryophyta</taxon>
        <taxon>Tracheophyta</taxon>
        <taxon>Spermatophyta</taxon>
        <taxon>Magnoliopsida</taxon>
        <taxon>eudicotyledons</taxon>
        <taxon>Gunneridae</taxon>
        <taxon>Pentapetalae</taxon>
        <taxon>rosids</taxon>
        <taxon>fabids</taxon>
        <taxon>Cucurbitales</taxon>
        <taxon>Cucurbitaceae</taxon>
        <taxon>Benincaseae</taxon>
        <taxon>Cucumis</taxon>
    </lineage>
</organism>
<dbReference type="RefSeq" id="XP_016902886.1">
    <property type="nucleotide sequence ID" value="XM_017047397.2"/>
</dbReference>
<protein>
    <submittedName>
        <fullName evidence="3">Uncharacterized protein LOC103500918</fullName>
    </submittedName>
</protein>
<keyword evidence="1" id="KW-1133">Transmembrane helix</keyword>
<gene>
    <name evidence="3" type="primary">LOC103500918</name>
</gene>
<reference evidence="3" key="1">
    <citation type="submission" date="2025-08" db="UniProtKB">
        <authorList>
            <consortium name="RefSeq"/>
        </authorList>
    </citation>
    <scope>IDENTIFICATION</scope>
    <source>
        <tissue evidence="3">Stem</tissue>
    </source>
</reference>
<proteinExistence type="predicted"/>
<dbReference type="eggNOG" id="ENOG502SBJI">
    <property type="taxonomic scope" value="Eukaryota"/>
</dbReference>
<keyword evidence="2" id="KW-1185">Reference proteome</keyword>
<keyword evidence="1" id="KW-0812">Transmembrane</keyword>
<evidence type="ECO:0000313" key="3">
    <source>
        <dbReference type="RefSeq" id="XP_016902886.1"/>
    </source>
</evidence>
<sequence>MGLWLNPLPRGQLRTSACFFIVGVSLFAAGAHLSYLNIGPQQARTKARDDFVRERLRKRHDG</sequence>
<name>A0A1S4E3S6_CUCME</name>
<evidence type="ECO:0000313" key="2">
    <source>
        <dbReference type="Proteomes" id="UP001652600"/>
    </source>
</evidence>
<evidence type="ECO:0000256" key="1">
    <source>
        <dbReference type="SAM" id="Phobius"/>
    </source>
</evidence>
<dbReference type="SMR" id="A0A1S4E3S6"/>
<dbReference type="InParanoid" id="A0A1S4E3S6"/>
<feature type="transmembrane region" description="Helical" evidence="1">
    <location>
        <begin position="20"/>
        <end position="38"/>
    </location>
</feature>
<dbReference type="KEGG" id="cmo:103500918"/>
<dbReference type="AlphaFoldDB" id="A0A1S4E3S6"/>